<comment type="similarity">
    <text evidence="2">Belongs to the glutamate-gated ion channel (TC 1.A.10.1) family.</text>
</comment>
<feature type="compositionally biased region" description="Polar residues" evidence="11">
    <location>
        <begin position="697"/>
        <end position="717"/>
    </location>
</feature>
<dbReference type="InterPro" id="IPR042178">
    <property type="entry name" value="Serpin_sf_1"/>
</dbReference>
<dbReference type="STRING" id="67767.A0A0J7KNY9"/>
<feature type="transmembrane region" description="Helical" evidence="12">
    <location>
        <begin position="374"/>
        <end position="390"/>
    </location>
</feature>
<dbReference type="Pfam" id="PF00060">
    <property type="entry name" value="Lig_chan"/>
    <property type="match status" value="1"/>
</dbReference>
<feature type="transmembrane region" description="Helical" evidence="12">
    <location>
        <begin position="548"/>
        <end position="565"/>
    </location>
</feature>
<dbReference type="EMBL" id="LBMM01004921">
    <property type="protein sequence ID" value="KMQ91986.1"/>
    <property type="molecule type" value="Genomic_DNA"/>
</dbReference>
<dbReference type="GO" id="GO:0050906">
    <property type="term" value="P:detection of stimulus involved in sensory perception"/>
    <property type="evidence" value="ECO:0007669"/>
    <property type="project" value="UniProtKB-ARBA"/>
</dbReference>
<dbReference type="Gene3D" id="3.40.190.10">
    <property type="entry name" value="Periplasmic binding protein-like II"/>
    <property type="match status" value="1"/>
</dbReference>
<dbReference type="Gene3D" id="3.30.497.10">
    <property type="entry name" value="Antithrombin, subunit I, domain 2"/>
    <property type="match status" value="1"/>
</dbReference>
<keyword evidence="8 12" id="KW-0472">Membrane</keyword>
<evidence type="ECO:0000256" key="3">
    <source>
        <dbReference type="ARBA" id="ARBA00022475"/>
    </source>
</evidence>
<keyword evidence="10" id="KW-0325">Glycoprotein</keyword>
<dbReference type="SUPFAM" id="SSF53850">
    <property type="entry name" value="Periplasmic binding protein-like II"/>
    <property type="match status" value="1"/>
</dbReference>
<feature type="transmembrane region" description="Helical" evidence="12">
    <location>
        <begin position="336"/>
        <end position="354"/>
    </location>
</feature>
<dbReference type="PaxDb" id="67767-A0A0J7KNY9"/>
<dbReference type="FunFam" id="1.10.287.70:FF:000143">
    <property type="entry name" value="Probable glutamate receptor"/>
    <property type="match status" value="1"/>
</dbReference>
<dbReference type="PANTHER" id="PTHR42643:SF24">
    <property type="entry name" value="IONOTROPIC RECEPTOR 60A"/>
    <property type="match status" value="1"/>
</dbReference>
<gene>
    <name evidence="14" type="ORF">RF55_8085</name>
</gene>
<dbReference type="GO" id="GO:0015276">
    <property type="term" value="F:ligand-gated monoatomic ion channel activity"/>
    <property type="evidence" value="ECO:0007669"/>
    <property type="project" value="InterPro"/>
</dbReference>
<feature type="transmembrane region" description="Helical" evidence="12">
    <location>
        <begin position="402"/>
        <end position="424"/>
    </location>
</feature>
<evidence type="ECO:0000256" key="6">
    <source>
        <dbReference type="ARBA" id="ARBA00022900"/>
    </source>
</evidence>
<keyword evidence="5 12" id="KW-0812">Transmembrane</keyword>
<accession>A0A0J7KNY9</accession>
<dbReference type="InterPro" id="IPR052192">
    <property type="entry name" value="Insect_Ionotropic_Sensory_Rcpt"/>
</dbReference>
<feature type="non-terminal residue" evidence="14">
    <location>
        <position position="1073"/>
    </location>
</feature>
<evidence type="ECO:0000256" key="1">
    <source>
        <dbReference type="ARBA" id="ARBA00004651"/>
    </source>
</evidence>
<proteinExistence type="inferred from homology"/>
<reference evidence="14 15" key="1">
    <citation type="submission" date="2015-04" db="EMBL/GenBank/DDBJ databases">
        <title>Lasius niger genome sequencing.</title>
        <authorList>
            <person name="Konorov E.A."/>
            <person name="Nikitin M.A."/>
            <person name="Kirill M.V."/>
            <person name="Chang P."/>
        </authorList>
    </citation>
    <scope>NUCLEOTIDE SEQUENCE [LARGE SCALE GENOMIC DNA]</scope>
    <source>
        <tissue evidence="14">Whole</tissue>
    </source>
</reference>
<evidence type="ECO:0000256" key="10">
    <source>
        <dbReference type="ARBA" id="ARBA00023180"/>
    </source>
</evidence>
<comment type="subcellular location">
    <subcellularLocation>
        <location evidence="1">Cell membrane</location>
        <topology evidence="1">Multi-pass membrane protein</topology>
    </subcellularLocation>
</comment>
<dbReference type="GO" id="GO:0005886">
    <property type="term" value="C:plasma membrane"/>
    <property type="evidence" value="ECO:0007669"/>
    <property type="project" value="UniProtKB-SubCell"/>
</dbReference>
<evidence type="ECO:0000256" key="8">
    <source>
        <dbReference type="ARBA" id="ARBA00023136"/>
    </source>
</evidence>
<evidence type="ECO:0000313" key="14">
    <source>
        <dbReference type="EMBL" id="KMQ91986.1"/>
    </source>
</evidence>
<feature type="region of interest" description="Disordered" evidence="11">
    <location>
        <begin position="1009"/>
        <end position="1073"/>
    </location>
</feature>
<dbReference type="InterPro" id="IPR001320">
    <property type="entry name" value="Iontro_rcpt_C"/>
</dbReference>
<evidence type="ECO:0000256" key="4">
    <source>
        <dbReference type="ARBA" id="ARBA00022690"/>
    </source>
</evidence>
<keyword evidence="3" id="KW-1003">Cell membrane</keyword>
<feature type="compositionally biased region" description="Basic and acidic residues" evidence="11">
    <location>
        <begin position="1044"/>
        <end position="1065"/>
    </location>
</feature>
<evidence type="ECO:0000256" key="5">
    <source>
        <dbReference type="ARBA" id="ARBA00022692"/>
    </source>
</evidence>
<feature type="compositionally biased region" description="Polar residues" evidence="11">
    <location>
        <begin position="845"/>
        <end position="873"/>
    </location>
</feature>
<evidence type="ECO:0000256" key="9">
    <source>
        <dbReference type="ARBA" id="ARBA00023170"/>
    </source>
</evidence>
<evidence type="ECO:0000256" key="7">
    <source>
        <dbReference type="ARBA" id="ARBA00022989"/>
    </source>
</evidence>
<dbReference type="GO" id="GO:0004867">
    <property type="term" value="F:serine-type endopeptidase inhibitor activity"/>
    <property type="evidence" value="ECO:0007669"/>
    <property type="project" value="UniProtKB-KW"/>
</dbReference>
<keyword evidence="7 12" id="KW-1133">Transmembrane helix</keyword>
<evidence type="ECO:0000259" key="13">
    <source>
        <dbReference type="Pfam" id="PF00060"/>
    </source>
</evidence>
<keyword evidence="4" id="KW-0646">Protease inhibitor</keyword>
<dbReference type="PANTHER" id="PTHR42643">
    <property type="entry name" value="IONOTROPIC RECEPTOR 20A-RELATED"/>
    <property type="match status" value="1"/>
</dbReference>
<feature type="region of interest" description="Disordered" evidence="11">
    <location>
        <begin position="845"/>
        <end position="877"/>
    </location>
</feature>
<feature type="domain" description="Ionotropic glutamate receptor C-terminal" evidence="13">
    <location>
        <begin position="335"/>
        <end position="556"/>
    </location>
</feature>
<keyword evidence="6" id="KW-0722">Serine protease inhibitor</keyword>
<evidence type="ECO:0000256" key="12">
    <source>
        <dbReference type="SAM" id="Phobius"/>
    </source>
</evidence>
<organism evidence="14 15">
    <name type="scientific">Lasius niger</name>
    <name type="common">Black garden ant</name>
    <dbReference type="NCBI Taxonomy" id="67767"/>
    <lineage>
        <taxon>Eukaryota</taxon>
        <taxon>Metazoa</taxon>
        <taxon>Ecdysozoa</taxon>
        <taxon>Arthropoda</taxon>
        <taxon>Hexapoda</taxon>
        <taxon>Insecta</taxon>
        <taxon>Pterygota</taxon>
        <taxon>Neoptera</taxon>
        <taxon>Endopterygota</taxon>
        <taxon>Hymenoptera</taxon>
        <taxon>Apocrita</taxon>
        <taxon>Aculeata</taxon>
        <taxon>Formicoidea</taxon>
        <taxon>Formicidae</taxon>
        <taxon>Formicinae</taxon>
        <taxon>Lasius</taxon>
        <taxon>Lasius</taxon>
    </lineage>
</organism>
<feature type="compositionally biased region" description="Polar residues" evidence="11">
    <location>
        <begin position="752"/>
        <end position="767"/>
    </location>
</feature>
<keyword evidence="15" id="KW-1185">Reference proteome</keyword>
<evidence type="ECO:0000256" key="11">
    <source>
        <dbReference type="SAM" id="MobiDB-lite"/>
    </source>
</evidence>
<dbReference type="Gene3D" id="1.10.287.70">
    <property type="match status" value="1"/>
</dbReference>
<feature type="compositionally biased region" description="Low complexity" evidence="11">
    <location>
        <begin position="733"/>
        <end position="751"/>
    </location>
</feature>
<evidence type="ECO:0000313" key="15">
    <source>
        <dbReference type="Proteomes" id="UP000036403"/>
    </source>
</evidence>
<dbReference type="SUPFAM" id="SSF56574">
    <property type="entry name" value="Serpins"/>
    <property type="match status" value="1"/>
</dbReference>
<sequence length="1073" mass="118463">MHMSDIDVHVFRDTDIDSFRDRDTINRVTKAISVSLPNKRFNLVSRALFAYKHTDSERNRRYYIKEMLENFHVDQLGKCFLVIVTIDAAADVMEANSLMCHIKELVAALANALKLSLMTEIELYSHVSDEEFEIIRLSKRERRREILKLIKTKLVEDTFATGGVCGKCLFWRFASAITWGNFFIHGKNTAHLIDSGSWFPTLGMNLTDVIFPHIVHGFRGIDLPVATYHVGERDVESFPRDDDRDKTLRRLLQNPPWQIISLTDSGKKEYGGLVFDVVKYLAKKMNFTYSVLSPASNRTIKFTRNESETEVTYSFLTAKPGQLTRALLFAAPFAKETWACLAASIIIMGPSLYLIHKYSPSNAKMSGLNSSWRCVWYIYGALLQQGGVYLPHSDSARLLVGIWWLVVMVVVATYSGSLVAFLTFPNMDSAILTVNALLANKNRLTWGFPNGSYLEEYLKNAEEEKYHILLKRAIIHNATQEPEIIKKVKAGKHALIDWRSTLRLHRMHESGLMNKWITEQIPTKDKCSDISATQSVNERKVNVTDMQGIFFVLFMAVSSAFAYRYDPWYRADTQRPVDVITDVVNDLGVRILQQYSAHGNVAFSPTGIAFVLAALYEGSAGRGCQQIAEVIGLPPRDVTRIGLRDIHRRLRSYLNADGFLGGLTLSKENTRLRPEYEDILRFYGFDLSSIEQEANVTVNTEDSSATTPELPTSTAGSTIPMEAPIDTRNEPDTTTTTLSITTPPSESTTATRQSVTMDVIDVQSSTVASPESAVPSTTSSTSAGSLPAVTSGESIQPTSTTIVVDSQTNPITVLATDQASSTTVAVEDAETETVANTIVLNSTENVEEANSNAPDGTSNANIQAPQGIDTTTAADAPNDEMRKTNVSTTIVADATSVNNTSVTDANTVTPNSLIPATSTPLTGATNYLTTPSPVIETTTDNSVISQSRMTSMSAEVSPTGNTPEIITPTRDLAMTPIIDVDHDDANTESSATISSVQAINTTMTSNDSMIADSMDNQANGNPVSTNRKKKRSEPDLKVVMNDGTVRDESTNRRSPNLRERRERSPRGYFSSYP</sequence>
<feature type="compositionally biased region" description="Polar residues" evidence="11">
    <location>
        <begin position="1009"/>
        <end position="1025"/>
    </location>
</feature>
<feature type="compositionally biased region" description="Low complexity" evidence="11">
    <location>
        <begin position="768"/>
        <end position="788"/>
    </location>
</feature>
<protein>
    <submittedName>
        <fullName evidence="14">Glutamate receptor delta-2 subunit</fullName>
    </submittedName>
</protein>
<keyword evidence="9 14" id="KW-0675">Receptor</keyword>
<dbReference type="Proteomes" id="UP000036403">
    <property type="component" value="Unassembled WGS sequence"/>
</dbReference>
<comment type="caution">
    <text evidence="14">The sequence shown here is derived from an EMBL/GenBank/DDBJ whole genome shotgun (WGS) entry which is preliminary data.</text>
</comment>
<evidence type="ECO:0000256" key="2">
    <source>
        <dbReference type="ARBA" id="ARBA00008685"/>
    </source>
</evidence>
<dbReference type="InterPro" id="IPR036186">
    <property type="entry name" value="Serpin_sf"/>
</dbReference>
<name>A0A0J7KNY9_LASNI</name>
<dbReference type="OrthoDB" id="5984008at2759"/>
<dbReference type="AlphaFoldDB" id="A0A0J7KNY9"/>
<feature type="region of interest" description="Disordered" evidence="11">
    <location>
        <begin position="697"/>
        <end position="795"/>
    </location>
</feature>